<sequence length="498" mass="50261">MTQPSDDAGAPAAPRAARGGLSSGRRRALLLTAAVLGAVALPAGALYAGAAVGASRLAPAATPAPSGSSTPAPSPTAVAEPPRTPPTLDVEPSRLRTCSIAALAGAEVLGSFSAAVVDAATGELLFDRRAGDPVRTGSVMKNLTAAAALAVLGPDYQLVTRAVTGETPGSIVLVGGGDATLSRTALGQESVYPGAPKLADLAAQTIAAYRAANGADAVITEVVLDAGYWSTDDRWHPSWDRGEQTQGWLSEVVALQVDGDRDDPRAVQSPRSTDPVGRAGRWFAEALAAAGNPGVSIRQGSATGEAIPLAEVRSQPVRTLIGQMVPTSDNTLAEMLARVVSLQQGLGGSAASIDDAYAQALDGYGLPVDQLTVIDGSGLSDLNAVPPVYAAQLAVKIDAGEGALGIVRDAWPIAGQTGTLANRFTGDNAVARGAVRAKTGLLADGHMLSGSIRAEDGTVLTFFFAATAPSLGANNTTRVQLDTLATAVLRCGGNLSTL</sequence>
<keyword evidence="5" id="KW-0645">Protease</keyword>
<dbReference type="PANTHER" id="PTHR30023">
    <property type="entry name" value="D-ALANYL-D-ALANINE CARBOXYPEPTIDASE"/>
    <property type="match status" value="1"/>
</dbReference>
<accession>A0A9E8MLQ1</accession>
<dbReference type="EMBL" id="CP113089">
    <property type="protein sequence ID" value="WAB81945.1"/>
    <property type="molecule type" value="Genomic_DNA"/>
</dbReference>
<dbReference type="SUPFAM" id="SSF56601">
    <property type="entry name" value="beta-lactamase/transpeptidase-like"/>
    <property type="match status" value="1"/>
</dbReference>
<dbReference type="RefSeq" id="WP_267781756.1">
    <property type="nucleotide sequence ID" value="NZ_CP113089.1"/>
</dbReference>
<evidence type="ECO:0000313" key="6">
    <source>
        <dbReference type="Proteomes" id="UP001164706"/>
    </source>
</evidence>
<evidence type="ECO:0000256" key="2">
    <source>
        <dbReference type="ARBA" id="ARBA00022801"/>
    </source>
</evidence>
<dbReference type="AlphaFoldDB" id="A0A9E8MLQ1"/>
<evidence type="ECO:0000256" key="1">
    <source>
        <dbReference type="ARBA" id="ARBA00006096"/>
    </source>
</evidence>
<dbReference type="PROSITE" id="PS51318">
    <property type="entry name" value="TAT"/>
    <property type="match status" value="1"/>
</dbReference>
<keyword evidence="4" id="KW-1133">Transmembrane helix</keyword>
<proteinExistence type="inferred from homology"/>
<feature type="region of interest" description="Disordered" evidence="3">
    <location>
        <begin position="59"/>
        <end position="92"/>
    </location>
</feature>
<evidence type="ECO:0000313" key="5">
    <source>
        <dbReference type="EMBL" id="WAB81945.1"/>
    </source>
</evidence>
<dbReference type="Proteomes" id="UP001164706">
    <property type="component" value="Chromosome"/>
</dbReference>
<keyword evidence="2 5" id="KW-0378">Hydrolase</keyword>
<dbReference type="InterPro" id="IPR006311">
    <property type="entry name" value="TAT_signal"/>
</dbReference>
<evidence type="ECO:0000256" key="3">
    <source>
        <dbReference type="SAM" id="MobiDB-lite"/>
    </source>
</evidence>
<feature type="compositionally biased region" description="Low complexity" evidence="3">
    <location>
        <begin position="59"/>
        <end position="81"/>
    </location>
</feature>
<dbReference type="InterPro" id="IPR000667">
    <property type="entry name" value="Peptidase_S13"/>
</dbReference>
<dbReference type="GO" id="GO:0006508">
    <property type="term" value="P:proteolysis"/>
    <property type="evidence" value="ECO:0007669"/>
    <property type="project" value="InterPro"/>
</dbReference>
<organism evidence="5 6">
    <name type="scientific">Microcella daejeonensis</name>
    <dbReference type="NCBI Taxonomy" id="2994971"/>
    <lineage>
        <taxon>Bacteria</taxon>
        <taxon>Bacillati</taxon>
        <taxon>Actinomycetota</taxon>
        <taxon>Actinomycetes</taxon>
        <taxon>Micrococcales</taxon>
        <taxon>Microbacteriaceae</taxon>
        <taxon>Microcella</taxon>
    </lineage>
</organism>
<dbReference type="PRINTS" id="PR00922">
    <property type="entry name" value="DADACBPTASE3"/>
</dbReference>
<keyword evidence="6" id="KW-1185">Reference proteome</keyword>
<keyword evidence="5" id="KW-0121">Carboxypeptidase</keyword>
<dbReference type="Pfam" id="PF02113">
    <property type="entry name" value="Peptidase_S13"/>
    <property type="match status" value="2"/>
</dbReference>
<feature type="region of interest" description="Disordered" evidence="3">
    <location>
        <begin position="1"/>
        <end position="22"/>
    </location>
</feature>
<dbReference type="GO" id="GO:0009002">
    <property type="term" value="F:serine-type D-Ala-D-Ala carboxypeptidase activity"/>
    <property type="evidence" value="ECO:0007669"/>
    <property type="project" value="UniProtKB-EC"/>
</dbReference>
<evidence type="ECO:0000256" key="4">
    <source>
        <dbReference type="SAM" id="Phobius"/>
    </source>
</evidence>
<keyword evidence="4" id="KW-0812">Transmembrane</keyword>
<dbReference type="KEGG" id="mdb:OVN18_02685"/>
<reference evidence="5" key="1">
    <citation type="submission" date="2022-11" db="EMBL/GenBank/DDBJ databases">
        <title>Description of Microcella daejonensis nov. sp, isolated from riverside soil.</title>
        <authorList>
            <person name="Molina K.M."/>
            <person name="Kim S.B."/>
        </authorList>
    </citation>
    <scope>NUCLEOTIDE SEQUENCE</scope>
    <source>
        <strain evidence="5">MMS21-STM12</strain>
    </source>
</reference>
<dbReference type="EC" id="3.4.16.4" evidence="5"/>
<gene>
    <name evidence="5" type="ORF">OVN18_02685</name>
</gene>
<dbReference type="InterPro" id="IPR012338">
    <property type="entry name" value="Beta-lactam/transpept-like"/>
</dbReference>
<feature type="compositionally biased region" description="Low complexity" evidence="3">
    <location>
        <begin position="8"/>
        <end position="20"/>
    </location>
</feature>
<name>A0A9E8MLQ1_9MICO</name>
<comment type="similarity">
    <text evidence="1">Belongs to the peptidase S13 family.</text>
</comment>
<dbReference type="PANTHER" id="PTHR30023:SF0">
    <property type="entry name" value="PENICILLIN-SENSITIVE CARBOXYPEPTIDASE A"/>
    <property type="match status" value="1"/>
</dbReference>
<dbReference type="GO" id="GO:0000270">
    <property type="term" value="P:peptidoglycan metabolic process"/>
    <property type="evidence" value="ECO:0007669"/>
    <property type="project" value="TreeGrafter"/>
</dbReference>
<protein>
    <submittedName>
        <fullName evidence="5">D-alanyl-D-alanine carboxypeptidase</fullName>
        <ecNumber evidence="5">3.4.16.4</ecNumber>
    </submittedName>
</protein>
<keyword evidence="4" id="KW-0472">Membrane</keyword>
<feature type="transmembrane region" description="Helical" evidence="4">
    <location>
        <begin position="28"/>
        <end position="50"/>
    </location>
</feature>
<dbReference type="Gene3D" id="3.40.710.10">
    <property type="entry name" value="DD-peptidase/beta-lactamase superfamily"/>
    <property type="match status" value="2"/>
</dbReference>